<feature type="compositionally biased region" description="Acidic residues" evidence="6">
    <location>
        <begin position="2088"/>
        <end position="2105"/>
    </location>
</feature>
<dbReference type="EMBL" id="WKFB01000113">
    <property type="protein sequence ID" value="KAF6735272.1"/>
    <property type="molecule type" value="Genomic_DNA"/>
</dbReference>
<feature type="compositionally biased region" description="Basic and acidic residues" evidence="6">
    <location>
        <begin position="702"/>
        <end position="711"/>
    </location>
</feature>
<dbReference type="PROSITE" id="PS50171">
    <property type="entry name" value="ZF_MATRIN"/>
    <property type="match status" value="1"/>
</dbReference>
<feature type="region of interest" description="Disordered" evidence="6">
    <location>
        <begin position="1489"/>
        <end position="2521"/>
    </location>
</feature>
<organism evidence="8 9">
    <name type="scientific">Oryzias melastigma</name>
    <name type="common">Marine medaka</name>
    <dbReference type="NCBI Taxonomy" id="30732"/>
    <lineage>
        <taxon>Eukaryota</taxon>
        <taxon>Metazoa</taxon>
        <taxon>Chordata</taxon>
        <taxon>Craniata</taxon>
        <taxon>Vertebrata</taxon>
        <taxon>Euteleostomi</taxon>
        <taxon>Actinopterygii</taxon>
        <taxon>Neopterygii</taxon>
        <taxon>Teleostei</taxon>
        <taxon>Neoteleostei</taxon>
        <taxon>Acanthomorphata</taxon>
        <taxon>Ovalentaria</taxon>
        <taxon>Atherinomorphae</taxon>
        <taxon>Beloniformes</taxon>
        <taxon>Adrianichthyidae</taxon>
        <taxon>Oryziinae</taxon>
        <taxon>Oryzias</taxon>
    </lineage>
</organism>
<feature type="compositionally biased region" description="Low complexity" evidence="6">
    <location>
        <begin position="1558"/>
        <end position="1572"/>
    </location>
</feature>
<feature type="compositionally biased region" description="Basic and acidic residues" evidence="6">
    <location>
        <begin position="1501"/>
        <end position="1515"/>
    </location>
</feature>
<feature type="compositionally biased region" description="Polar residues" evidence="6">
    <location>
        <begin position="1516"/>
        <end position="1527"/>
    </location>
</feature>
<evidence type="ECO:0000256" key="6">
    <source>
        <dbReference type="SAM" id="MobiDB-lite"/>
    </source>
</evidence>
<comment type="caution">
    <text evidence="8">The sequence shown here is derived from an EMBL/GenBank/DDBJ whole genome shotgun (WGS) entry which is preliminary data.</text>
</comment>
<feature type="compositionally biased region" description="Basic residues" evidence="6">
    <location>
        <begin position="785"/>
        <end position="796"/>
    </location>
</feature>
<keyword evidence="2" id="KW-0479">Metal-binding</keyword>
<dbReference type="Gene3D" id="3.30.70.330">
    <property type="match status" value="1"/>
</dbReference>
<feature type="compositionally biased region" description="Basic and acidic residues" evidence="6">
    <location>
        <begin position="905"/>
        <end position="924"/>
    </location>
</feature>
<feature type="compositionally biased region" description="Basic and acidic residues" evidence="6">
    <location>
        <begin position="2265"/>
        <end position="2291"/>
    </location>
</feature>
<feature type="compositionally biased region" description="Basic residues" evidence="6">
    <location>
        <begin position="2445"/>
        <end position="2454"/>
    </location>
</feature>
<feature type="compositionally biased region" description="Polar residues" evidence="6">
    <location>
        <begin position="1438"/>
        <end position="1449"/>
    </location>
</feature>
<comment type="subcellular location">
    <subcellularLocation>
        <location evidence="1">Nucleus</location>
    </subcellularLocation>
</comment>
<feature type="compositionally biased region" description="Basic and acidic residues" evidence="6">
    <location>
        <begin position="1666"/>
        <end position="1680"/>
    </location>
</feature>
<dbReference type="PANTHER" id="PTHR15491:SF16">
    <property type="entry name" value="ZINC FINGER PROTEIN 638"/>
    <property type="match status" value="1"/>
</dbReference>
<keyword evidence="5" id="KW-0539">Nucleus</keyword>
<sequence length="2766" mass="303929">MSHPLYNPYTSGKQNSSQGQYGVPSGQGNLRMPSPHMRPGSNYSSSGPSVNLGSSVGSIPSLLSLPSYRPEKRATLDEDIERSVNMHISKAREGVKQQHPGQRPCFPGPSRNELPSSVSGGTSYQSPPSFQGQRLSNIGNPNSTMDWLPTYNKVNKDSSQMFSSASSGFVVSGDGRYNSASEERRDMQSIPGLGDFDQAMKTKPTPPSEPSHPKYTSESAISILMNFGLEKEDLEHLISYPESQITPENLPFILREIRIKKTKSASAVVQPEPYQKLHPTASRGTVDTGDSRESEINLDSVSASILKPSKVIDYGHIGKYNAGVEVGKIGESSSTSNVKPGILRMDTVSGGSHSQDLQQRTLTEVKVSTSSGASCREQVSSSSIGSLRSSLAPSSTTSTPITPTQASQYLFNMFNFPKKDTDMRQLNPDTSKSLPPKLPKPSRPSTATPNPPKILTRGVHPQRPGLVVFDSKHKIPKAVESEKQPTPICPPPNTPPNALQPKQQQINQMQQPEPIPPQRRTFSALKTLPPQPVKSGGVPATAAAAPPVTHQQIPTLVKGVPQKTTASLPPTQTEVSKSLPTEAMIRDYAAATPKVFPHTCTLCKKESAHLKDWISHHNTILHLENCKLFQKRFPKWKDPVFLPPSAASKDPKPSPSTPAQTSKSQSKENKWSSSSPSRSPHRQRGPDDRRDRSRSRSPRRRYSSDNRDKHSSRSNSRSPHRSSDSRREKRTRSRSAGPNRRSDSRREKRTRSRSASPHRRSESRRERRSRSRSASPHRRTDSRREKRSRSRSASPHRRSESRREKRSRSRSTSPHRRSESRREKRSRSRSTSPHRHSESRKEKHSRSRSPRSKQNRRSRTRSRSNSPRHSRNTSSRYRSRSRSRERRSSPRRRDEKRSPRRSRERRPSTERSSSTERLAKKLLEKTGVQSLSKHSDLEAMVKTLAPALLAELAKMKSLASSSSAPSSSAPSSTAPSSSSSSSAKKEKSESSSSGKPEDNSSPPTKVILFGIEKFMSHSDVISAVNKIGKTKSVVIIRSKSKAVVRFEKEEVAQMVNTYKTLDIKGTKVFIYTKRKRLTKQAKAPNPPNKSATSDGTATTTKSAGKGKESAAASESKKPTTAKPAAKATAMVSKATAASTSKAVKTVKTENPDKKEPVKTAKANKDAPQPPGPQKTKVQAKTPAGNAKKPVVQNKTGKPLAKTPAKATASKTADAKVSAKTPQKPKTASESAAGAKTTNEEKQKAESTQPETAGSPSGGAKTVKTETVENPTAKPATGSDKKEAANLHKVAANPVELREVKQEEAMEVEVSPGVKEVQDFPPQCTDKSTPEEPPKADASLPQEPEKACTEASQSPDPPKESLPQGPETEAAESSAEVKVEPQQVVNEEDGPLEEKTQNNESKADGDASAVSAETAKATPETAGGRQETKADPAADGTHGKNTSKLTTSKNVKTDKKEDSPTASTSSQMFENKIPRIDENLYRAFTAALREHKLKKNNPSENTEEKKQEKVDDKEDALSSSTFDEQNFNLEDFVTLDEISEDVDDTDKTEKQSKDEPSAAKKSSPSKNSPSKSTKNQKDSSEPSKPSTLSKASKTSSSSSSQSDSQPSKTASTKPSPSPSGRTTRSSAAARKAEETSQKQKVETRAAKTAAAKSDHSVAAESSAVKSVKSEAKIEPPSEVDSKPQMQSPKTKEDDGEKRENLDVQKDASHPSSNEAPTPEDLQAPEMITEENKTEIQTQDSFTENQTSAGDDGDNRPEQTLLPEGDATQSDKPTAGNEIDPDSKTETNQTPSSVESEGNIKATDTRTEEVSETSEQTSADKEQPVNPDADKELETLSQQQVKAEDEATEEEDEEYHVIDAIDDQPTTTESETDINEEQRKEVGAGGHGATRMSGQKSKASSDEKEESPKKRDRKAIKTETQMKKPVRQDEKTEEDTEDDPEDMIFEVLDSVEDESVLGMQEEKTSSVKREEEDPENERSISTRSTRGRRAANQDEVKKDDLSSRRSTPTRQSLRQKEKLPKTEDEAPPKESTSTEKSGDVIKDTSEEDPASEDQPPLQAKPRRGRPKKNTKKGKKQVAAPKKAESPVKEVEEDEDEFQIIDSVEGEAADAPASMDQTESTGASSSKDEETKSETTTGLLLNEEEEPLYQILDSVEDDAPQEEPTPTEVSNVKVDEDAKEKSPIETEDATASEDQKKVQLPSADGGDGSSTEDTTPKTEEEPPSSSQSADAASTENDTTMSKNALKNLDEVSEEEEDYPDDTAEEEELNKRLAAAKEREREREEKRAQDRERERKSRSRSRGRSHRSPEKEKVDLETQELVTLDEVGADDAGEPDFEGLDSAVMEGELQDLVTLDEIIEEEEEEGKESRTDEPLIQEGQSEDPLKPETTAEESTTTDDQKPVEEAAEKSSTAAKRKHDDDAEESSNLSVVDDLVKAEDEEKTVTTPKPRGRPKKKGRQTAVRKSTRGKESSTEDEKKDEELESLDSASTVDKETSESLGDDKTEIQKPEEVMSLPDVETTSTVEQLQPEITDKGMQEGLVMENKKDEHVIEPKGNKRQQELIGPESKRARSESPTVSNKFLLPPYNPKSPIGQEHVVPKSGFFCNICSIFYLTEKAAKEVHCSSQRHYENLQNPFYKDWKPNSQEEVKVEPKQTDGEAADRKAEETSRKQKAETRAAKTAVAKSDHSVAAESSAVKTVESEAKIEPPSKVDSKHQMQSPRTDLKDEICKDEKKKDAKTKEDDGEHTRKRGRILMSRKMPAIRAERSSNT</sequence>
<feature type="compositionally biased region" description="Basic and acidic residues" evidence="6">
    <location>
        <begin position="2429"/>
        <end position="2439"/>
    </location>
</feature>
<feature type="compositionally biased region" description="Basic and acidic residues" evidence="6">
    <location>
        <begin position="1958"/>
        <end position="1978"/>
    </location>
</feature>
<feature type="region of interest" description="Disordered" evidence="6">
    <location>
        <begin position="960"/>
        <end position="1004"/>
    </location>
</feature>
<feature type="region of interest" description="Disordered" evidence="6">
    <location>
        <begin position="91"/>
        <end position="141"/>
    </location>
</feature>
<dbReference type="InterPro" id="IPR035979">
    <property type="entry name" value="RBD_domain_sf"/>
</dbReference>
<feature type="compositionally biased region" description="Basic and acidic residues" evidence="6">
    <location>
        <begin position="1146"/>
        <end position="1164"/>
    </location>
</feature>
<feature type="region of interest" description="Disordered" evidence="6">
    <location>
        <begin position="2629"/>
        <end position="2766"/>
    </location>
</feature>
<evidence type="ECO:0000256" key="3">
    <source>
        <dbReference type="ARBA" id="ARBA00022771"/>
    </source>
</evidence>
<feature type="compositionally biased region" description="Low complexity" evidence="6">
    <location>
        <begin position="960"/>
        <end position="982"/>
    </location>
</feature>
<feature type="region of interest" description="Disordered" evidence="6">
    <location>
        <begin position="479"/>
        <end position="500"/>
    </location>
</feature>
<feature type="compositionally biased region" description="Basic and acidic residues" evidence="6">
    <location>
        <begin position="2634"/>
        <end position="2673"/>
    </location>
</feature>
<feature type="compositionally biased region" description="Basic and acidic residues" evidence="6">
    <location>
        <begin position="2695"/>
        <end position="2711"/>
    </location>
</feature>
<feature type="compositionally biased region" description="Polar residues" evidence="6">
    <location>
        <begin position="1733"/>
        <end position="1747"/>
    </location>
</feature>
<keyword evidence="4" id="KW-0862">Zinc</keyword>
<dbReference type="InterPro" id="IPR012677">
    <property type="entry name" value="Nucleotide-bd_a/b_plait_sf"/>
</dbReference>
<feature type="compositionally biased region" description="Acidic residues" evidence="6">
    <location>
        <begin position="1929"/>
        <end position="1953"/>
    </location>
</feature>
<feature type="compositionally biased region" description="Basic and acidic residues" evidence="6">
    <location>
        <begin position="2463"/>
        <end position="2476"/>
    </location>
</feature>
<feature type="compositionally biased region" description="Low complexity" evidence="6">
    <location>
        <begin position="1089"/>
        <end position="1145"/>
    </location>
</feature>
<evidence type="ECO:0000256" key="5">
    <source>
        <dbReference type="ARBA" id="ARBA00023242"/>
    </source>
</evidence>
<feature type="compositionally biased region" description="Basic and acidic residues" evidence="6">
    <location>
        <begin position="2487"/>
        <end position="2507"/>
    </location>
</feature>
<feature type="compositionally biased region" description="Basic residues" evidence="6">
    <location>
        <begin position="804"/>
        <end position="815"/>
    </location>
</feature>
<feature type="compositionally biased region" description="Acidic residues" evidence="6">
    <location>
        <begin position="2247"/>
        <end position="2264"/>
    </location>
</feature>
<evidence type="ECO:0000313" key="9">
    <source>
        <dbReference type="Proteomes" id="UP000646548"/>
    </source>
</evidence>
<feature type="compositionally biased region" description="Acidic residues" evidence="6">
    <location>
        <begin position="2353"/>
        <end position="2362"/>
    </location>
</feature>
<feature type="compositionally biased region" description="Acidic residues" evidence="6">
    <location>
        <begin position="1532"/>
        <end position="1543"/>
    </location>
</feature>
<feature type="compositionally biased region" description="Basic residues" evidence="6">
    <location>
        <begin position="823"/>
        <end position="834"/>
    </location>
</feature>
<feature type="domain" description="Matrin-type" evidence="7">
    <location>
        <begin position="2599"/>
        <end position="2630"/>
    </location>
</feature>
<evidence type="ECO:0000259" key="7">
    <source>
        <dbReference type="PROSITE" id="PS50171"/>
    </source>
</evidence>
<dbReference type="GO" id="GO:0005634">
    <property type="term" value="C:nucleus"/>
    <property type="evidence" value="ECO:0007669"/>
    <property type="project" value="UniProtKB-SubCell"/>
</dbReference>
<dbReference type="PANTHER" id="PTHR15491">
    <property type="match status" value="1"/>
</dbReference>
<evidence type="ECO:0000256" key="2">
    <source>
        <dbReference type="ARBA" id="ARBA00022723"/>
    </source>
</evidence>
<feature type="compositionally biased region" description="Polar residues" evidence="6">
    <location>
        <begin position="1459"/>
        <end position="1468"/>
    </location>
</feature>
<feature type="compositionally biased region" description="Basic and acidic residues" evidence="6">
    <location>
        <begin position="1989"/>
        <end position="2001"/>
    </location>
</feature>
<feature type="region of interest" description="Disordered" evidence="6">
    <location>
        <begin position="1078"/>
        <end position="1474"/>
    </location>
</feature>
<feature type="compositionally biased region" description="Basic and acidic residues" evidence="6">
    <location>
        <begin position="2718"/>
        <end position="2742"/>
    </location>
</feature>
<feature type="region of interest" description="Disordered" evidence="6">
    <location>
        <begin position="2542"/>
        <end position="2582"/>
    </location>
</feature>
<gene>
    <name evidence="8" type="ORF">FQA47_022000</name>
</gene>
<feature type="compositionally biased region" description="Basic and acidic residues" evidence="6">
    <location>
        <begin position="2542"/>
        <end position="2568"/>
    </location>
</feature>
<feature type="compositionally biased region" description="Low complexity" evidence="6">
    <location>
        <begin position="1581"/>
        <end position="1628"/>
    </location>
</feature>
<dbReference type="SMART" id="SM00451">
    <property type="entry name" value="ZnF_U1"/>
    <property type="match status" value="1"/>
</dbReference>
<feature type="compositionally biased region" description="Basic and acidic residues" evidence="6">
    <location>
        <begin position="2012"/>
        <end position="2042"/>
    </location>
</feature>
<evidence type="ECO:0000313" key="8">
    <source>
        <dbReference type="EMBL" id="KAF6735272.1"/>
    </source>
</evidence>
<feature type="region of interest" description="Disordered" evidence="6">
    <location>
        <begin position="368"/>
        <end position="404"/>
    </location>
</feature>
<feature type="compositionally biased region" description="Basic and acidic residues" evidence="6">
    <location>
        <begin position="1897"/>
        <end position="1928"/>
    </location>
</feature>
<feature type="region of interest" description="Disordered" evidence="6">
    <location>
        <begin position="640"/>
        <end position="933"/>
    </location>
</feature>
<feature type="compositionally biased region" description="Basic and acidic residues" evidence="6">
    <location>
        <begin position="1629"/>
        <end position="1644"/>
    </location>
</feature>
<feature type="compositionally biased region" description="Basic residues" evidence="6">
    <location>
        <begin position="692"/>
        <end position="701"/>
    </location>
</feature>
<feature type="compositionally biased region" description="Basic and acidic residues" evidence="6">
    <location>
        <begin position="2303"/>
        <end position="2312"/>
    </location>
</feature>
<feature type="compositionally biased region" description="Low complexity" evidence="6">
    <location>
        <begin position="1194"/>
        <end position="1220"/>
    </location>
</feature>
<dbReference type="GO" id="GO:0008270">
    <property type="term" value="F:zinc ion binding"/>
    <property type="evidence" value="ECO:0007669"/>
    <property type="project" value="UniProtKB-KW"/>
</dbReference>
<feature type="compositionally biased region" description="Low complexity" evidence="6">
    <location>
        <begin position="380"/>
        <end position="404"/>
    </location>
</feature>
<accession>A0A834FJW7</accession>
<reference evidence="8" key="1">
    <citation type="journal article" name="BMC Genomics">
        <title>Long-read sequencing and de novo genome assembly of marine medaka (Oryzias melastigma).</title>
        <authorList>
            <person name="Liang P."/>
            <person name="Saqib H.S.A."/>
            <person name="Ni X."/>
            <person name="Shen Y."/>
        </authorList>
    </citation>
    <scope>NUCLEOTIDE SEQUENCE</scope>
    <source>
        <strain evidence="8">Bigg-433</strain>
    </source>
</reference>
<dbReference type="Proteomes" id="UP000646548">
    <property type="component" value="Unassembled WGS sequence"/>
</dbReference>
<feature type="compositionally biased region" description="Polar residues" evidence="6">
    <location>
        <begin position="368"/>
        <end position="379"/>
    </location>
</feature>
<feature type="compositionally biased region" description="Basic residues" evidence="6">
    <location>
        <begin position="2292"/>
        <end position="2302"/>
    </location>
</feature>
<keyword evidence="3" id="KW-0863">Zinc-finger</keyword>
<feature type="compositionally biased region" description="Basic and acidic residues" evidence="6">
    <location>
        <begin position="1391"/>
        <end position="1404"/>
    </location>
</feature>
<feature type="compositionally biased region" description="Basic and acidic residues" evidence="6">
    <location>
        <begin position="1544"/>
        <end position="1557"/>
    </location>
</feature>
<feature type="region of interest" description="Disordered" evidence="6">
    <location>
        <begin position="177"/>
        <end position="215"/>
    </location>
</feature>
<feature type="region of interest" description="Disordered" evidence="6">
    <location>
        <begin position="420"/>
        <end position="460"/>
    </location>
</feature>
<name>A0A834FJW7_ORYME</name>
<feature type="compositionally biased region" description="Basic and acidic residues" evidence="6">
    <location>
        <begin position="2170"/>
        <end position="2181"/>
    </location>
</feature>
<feature type="compositionally biased region" description="Basic residues" evidence="6">
    <location>
        <begin position="747"/>
        <end position="758"/>
    </location>
</feature>
<feature type="compositionally biased region" description="Low complexity" evidence="6">
    <location>
        <begin position="44"/>
        <end position="58"/>
    </location>
</feature>
<feature type="compositionally biased region" description="Low complexity" evidence="6">
    <location>
        <begin position="2220"/>
        <end position="2232"/>
    </location>
</feature>
<dbReference type="InterPro" id="IPR026811">
    <property type="entry name" value="CIZ1"/>
</dbReference>
<feature type="compositionally biased region" description="Basic and acidic residues" evidence="6">
    <location>
        <begin position="1816"/>
        <end position="1832"/>
    </location>
</feature>
<dbReference type="GO" id="GO:0003676">
    <property type="term" value="F:nucleic acid binding"/>
    <property type="evidence" value="ECO:0007669"/>
    <property type="project" value="InterPro"/>
</dbReference>
<protein>
    <submittedName>
        <fullName evidence="8">Zinc finger protein 638</fullName>
    </submittedName>
</protein>
<feature type="compositionally biased region" description="Polar residues" evidence="6">
    <location>
        <begin position="1784"/>
        <end position="1794"/>
    </location>
</feature>
<dbReference type="SUPFAM" id="SSF54928">
    <property type="entry name" value="RNA-binding domain, RBD"/>
    <property type="match status" value="1"/>
</dbReference>
<feature type="compositionally biased region" description="Polar residues" evidence="6">
    <location>
        <begin position="113"/>
        <end position="141"/>
    </location>
</feature>
<feature type="compositionally biased region" description="Basic and acidic residues" evidence="6">
    <location>
        <begin position="1688"/>
        <end position="1707"/>
    </location>
</feature>
<feature type="compositionally biased region" description="Polar residues" evidence="6">
    <location>
        <begin position="8"/>
        <end position="20"/>
    </location>
</feature>
<feature type="region of interest" description="Disordered" evidence="6">
    <location>
        <begin position="1"/>
        <end position="69"/>
    </location>
</feature>
<feature type="compositionally biased region" description="Basic and acidic residues" evidence="6">
    <location>
        <begin position="2394"/>
        <end position="2404"/>
    </location>
</feature>
<feature type="compositionally biased region" description="Polar residues" evidence="6">
    <location>
        <begin position="1245"/>
        <end position="1254"/>
    </location>
</feature>
<proteinExistence type="predicted"/>
<feature type="compositionally biased region" description="Basic residues" evidence="6">
    <location>
        <begin position="842"/>
        <end position="885"/>
    </location>
</feature>
<feature type="compositionally biased region" description="Basic residues" evidence="6">
    <location>
        <begin position="766"/>
        <end position="777"/>
    </location>
</feature>
<evidence type="ECO:0000256" key="1">
    <source>
        <dbReference type="ARBA" id="ARBA00004123"/>
    </source>
</evidence>
<feature type="compositionally biased region" description="Acidic residues" evidence="6">
    <location>
        <begin position="2323"/>
        <end position="2335"/>
    </location>
</feature>
<dbReference type="InterPro" id="IPR000690">
    <property type="entry name" value="Matrin/U1-C_Znf_C2H2"/>
</dbReference>
<dbReference type="InterPro" id="IPR003604">
    <property type="entry name" value="Matrin/U1-like-C_Znf_C2H2"/>
</dbReference>
<feature type="compositionally biased region" description="Basic residues" evidence="6">
    <location>
        <begin position="2058"/>
        <end position="2073"/>
    </location>
</feature>
<feature type="compositionally biased region" description="Basic and acidic residues" evidence="6">
    <location>
        <begin position="886"/>
        <end position="897"/>
    </location>
</feature>
<evidence type="ECO:0000256" key="4">
    <source>
        <dbReference type="ARBA" id="ARBA00022833"/>
    </source>
</evidence>